<dbReference type="EMBL" id="CM042016">
    <property type="protein sequence ID" value="KAI3700769.1"/>
    <property type="molecule type" value="Genomic_DNA"/>
</dbReference>
<keyword evidence="2" id="KW-1185">Reference proteome</keyword>
<accession>A0ACB8ZS07</accession>
<dbReference type="Proteomes" id="UP001055811">
    <property type="component" value="Linkage Group LG08"/>
</dbReference>
<evidence type="ECO:0000313" key="2">
    <source>
        <dbReference type="Proteomes" id="UP001055811"/>
    </source>
</evidence>
<name>A0ACB8ZS07_CICIN</name>
<sequence>MRVGCAALVRKRLPSALHHEGILLSNSCSSIHPSILLSLGVHNFMNNNQLLSNSNPKSLSTTPVRSDRSTNSVDNLDEAVILFKRMIRDTGQLKLPLSIGSFARKSNGPWWHQSLRIGTRLTARVYVHEEKLCGQIRYLLTSVNSMKEVWNDIRKSLKKLMLGFEKSGKH</sequence>
<evidence type="ECO:0000313" key="1">
    <source>
        <dbReference type="EMBL" id="KAI3700769.1"/>
    </source>
</evidence>
<comment type="caution">
    <text evidence="1">The sequence shown here is derived from an EMBL/GenBank/DDBJ whole genome shotgun (WGS) entry which is preliminary data.</text>
</comment>
<protein>
    <submittedName>
        <fullName evidence="1">Uncharacterized protein</fullName>
    </submittedName>
</protein>
<reference evidence="1 2" key="2">
    <citation type="journal article" date="2022" name="Mol. Ecol. Resour.">
        <title>The genomes of chicory, endive, great burdock and yacon provide insights into Asteraceae paleo-polyploidization history and plant inulin production.</title>
        <authorList>
            <person name="Fan W."/>
            <person name="Wang S."/>
            <person name="Wang H."/>
            <person name="Wang A."/>
            <person name="Jiang F."/>
            <person name="Liu H."/>
            <person name="Zhao H."/>
            <person name="Xu D."/>
            <person name="Zhang Y."/>
        </authorList>
    </citation>
    <scope>NUCLEOTIDE SEQUENCE [LARGE SCALE GENOMIC DNA]</scope>
    <source>
        <strain evidence="2">cv. Punajuju</strain>
        <tissue evidence="1">Leaves</tissue>
    </source>
</reference>
<reference evidence="2" key="1">
    <citation type="journal article" date="2022" name="Mol. Ecol. Resour.">
        <title>The genomes of chicory, endive, great burdock and yacon provide insights into Asteraceae palaeo-polyploidization history and plant inulin production.</title>
        <authorList>
            <person name="Fan W."/>
            <person name="Wang S."/>
            <person name="Wang H."/>
            <person name="Wang A."/>
            <person name="Jiang F."/>
            <person name="Liu H."/>
            <person name="Zhao H."/>
            <person name="Xu D."/>
            <person name="Zhang Y."/>
        </authorList>
    </citation>
    <scope>NUCLEOTIDE SEQUENCE [LARGE SCALE GENOMIC DNA]</scope>
    <source>
        <strain evidence="2">cv. Punajuju</strain>
    </source>
</reference>
<organism evidence="1 2">
    <name type="scientific">Cichorium intybus</name>
    <name type="common">Chicory</name>
    <dbReference type="NCBI Taxonomy" id="13427"/>
    <lineage>
        <taxon>Eukaryota</taxon>
        <taxon>Viridiplantae</taxon>
        <taxon>Streptophyta</taxon>
        <taxon>Embryophyta</taxon>
        <taxon>Tracheophyta</taxon>
        <taxon>Spermatophyta</taxon>
        <taxon>Magnoliopsida</taxon>
        <taxon>eudicotyledons</taxon>
        <taxon>Gunneridae</taxon>
        <taxon>Pentapetalae</taxon>
        <taxon>asterids</taxon>
        <taxon>campanulids</taxon>
        <taxon>Asterales</taxon>
        <taxon>Asteraceae</taxon>
        <taxon>Cichorioideae</taxon>
        <taxon>Cichorieae</taxon>
        <taxon>Cichoriinae</taxon>
        <taxon>Cichorium</taxon>
    </lineage>
</organism>
<gene>
    <name evidence="1" type="ORF">L2E82_45407</name>
</gene>
<proteinExistence type="predicted"/>